<evidence type="ECO:0000313" key="6">
    <source>
        <dbReference type="EMBL" id="CAF1453881.1"/>
    </source>
</evidence>
<dbReference type="Proteomes" id="UP000663828">
    <property type="component" value="Unassembled WGS sequence"/>
</dbReference>
<evidence type="ECO:0000313" key="7">
    <source>
        <dbReference type="Proteomes" id="UP000663828"/>
    </source>
</evidence>
<dbReference type="GO" id="GO:0016020">
    <property type="term" value="C:membrane"/>
    <property type="evidence" value="ECO:0007669"/>
    <property type="project" value="UniProtKB-SubCell"/>
</dbReference>
<dbReference type="EMBL" id="CAJNOR010003853">
    <property type="protein sequence ID" value="CAF1453881.1"/>
    <property type="molecule type" value="Genomic_DNA"/>
</dbReference>
<evidence type="ECO:0000256" key="5">
    <source>
        <dbReference type="SAM" id="Phobius"/>
    </source>
</evidence>
<evidence type="ECO:0000256" key="2">
    <source>
        <dbReference type="ARBA" id="ARBA00022692"/>
    </source>
</evidence>
<keyword evidence="7" id="KW-1185">Reference proteome</keyword>
<name>A0A815PTZ9_ADIRI</name>
<keyword evidence="4 5" id="KW-0472">Membrane</keyword>
<proteinExistence type="predicted"/>
<feature type="transmembrane region" description="Helical" evidence="5">
    <location>
        <begin position="276"/>
        <end position="296"/>
    </location>
</feature>
<evidence type="ECO:0008006" key="8">
    <source>
        <dbReference type="Google" id="ProtNLM"/>
    </source>
</evidence>
<evidence type="ECO:0000256" key="4">
    <source>
        <dbReference type="ARBA" id="ARBA00023136"/>
    </source>
</evidence>
<feature type="transmembrane region" description="Helical" evidence="5">
    <location>
        <begin position="27"/>
        <end position="50"/>
    </location>
</feature>
<dbReference type="Gene3D" id="1.20.1070.10">
    <property type="entry name" value="Rhodopsin 7-helix transmembrane proteins"/>
    <property type="match status" value="1"/>
</dbReference>
<feature type="transmembrane region" description="Helical" evidence="5">
    <location>
        <begin position="99"/>
        <end position="121"/>
    </location>
</feature>
<protein>
    <recommendedName>
        <fullName evidence="8">G-protein coupled receptors family 1 profile domain-containing protein</fullName>
    </recommendedName>
</protein>
<comment type="caution">
    <text evidence="6">The sequence shown here is derived from an EMBL/GenBank/DDBJ whole genome shotgun (WGS) entry which is preliminary data.</text>
</comment>
<keyword evidence="3 5" id="KW-1133">Transmembrane helix</keyword>
<feature type="transmembrane region" description="Helical" evidence="5">
    <location>
        <begin position="195"/>
        <end position="215"/>
    </location>
</feature>
<gene>
    <name evidence="6" type="ORF">XAT740_LOCUS37038</name>
</gene>
<dbReference type="CDD" id="cd00637">
    <property type="entry name" value="7tm_classA_rhodopsin-like"/>
    <property type="match status" value="1"/>
</dbReference>
<sequence>MSTDSNVNNSGTMFINSEISLPRIARFWLMLLFNIPSTICSMCLVFHILINRTQRQALHNHTILAILIFGLPIQFIDINFYLAFYHNGIVQPSTHSICLLWWFTDLCFYTGGIILMAWLAIERHIIIFHDRWLSTRSGRLLFHYLPLIILVTYSLLFYIIVIFFPPCEDTYDYTLPVCNASPCYQSYGIFTMWELIVNGSIPIFLEGIASVGLIIRVQVQRRRLYQSAQWGKQRRMIIQLFLVSGLNMSFNLPIYFIPILRLCGLPPDFGLQAELYFFFLGYFVIFLFPFASLCQYPQLRKVIKTRIFQFMPRQARHTTIVIPLAMKATPMNKPA</sequence>
<feature type="transmembrane region" description="Helical" evidence="5">
    <location>
        <begin position="141"/>
        <end position="164"/>
    </location>
</feature>
<feature type="transmembrane region" description="Helical" evidence="5">
    <location>
        <begin position="236"/>
        <end position="256"/>
    </location>
</feature>
<dbReference type="SUPFAM" id="SSF81321">
    <property type="entry name" value="Family A G protein-coupled receptor-like"/>
    <property type="match status" value="1"/>
</dbReference>
<dbReference type="InterPro" id="IPR000276">
    <property type="entry name" value="GPCR_Rhodpsn"/>
</dbReference>
<evidence type="ECO:0000256" key="3">
    <source>
        <dbReference type="ARBA" id="ARBA00022989"/>
    </source>
</evidence>
<dbReference type="AlphaFoldDB" id="A0A815PTZ9"/>
<feature type="transmembrane region" description="Helical" evidence="5">
    <location>
        <begin position="62"/>
        <end position="84"/>
    </location>
</feature>
<dbReference type="GO" id="GO:0004930">
    <property type="term" value="F:G protein-coupled receptor activity"/>
    <property type="evidence" value="ECO:0007669"/>
    <property type="project" value="InterPro"/>
</dbReference>
<accession>A0A815PTZ9</accession>
<evidence type="ECO:0000256" key="1">
    <source>
        <dbReference type="ARBA" id="ARBA00004370"/>
    </source>
</evidence>
<comment type="subcellular location">
    <subcellularLocation>
        <location evidence="1">Membrane</location>
    </subcellularLocation>
</comment>
<dbReference type="PROSITE" id="PS00237">
    <property type="entry name" value="G_PROTEIN_RECEP_F1_1"/>
    <property type="match status" value="1"/>
</dbReference>
<reference evidence="6" key="1">
    <citation type="submission" date="2021-02" db="EMBL/GenBank/DDBJ databases">
        <authorList>
            <person name="Nowell W R."/>
        </authorList>
    </citation>
    <scope>NUCLEOTIDE SEQUENCE</scope>
</reference>
<organism evidence="6 7">
    <name type="scientific">Adineta ricciae</name>
    <name type="common">Rotifer</name>
    <dbReference type="NCBI Taxonomy" id="249248"/>
    <lineage>
        <taxon>Eukaryota</taxon>
        <taxon>Metazoa</taxon>
        <taxon>Spiralia</taxon>
        <taxon>Gnathifera</taxon>
        <taxon>Rotifera</taxon>
        <taxon>Eurotatoria</taxon>
        <taxon>Bdelloidea</taxon>
        <taxon>Adinetida</taxon>
        <taxon>Adinetidae</taxon>
        <taxon>Adineta</taxon>
    </lineage>
</organism>
<keyword evidence="2 5" id="KW-0812">Transmembrane</keyword>